<proteinExistence type="predicted"/>
<feature type="region of interest" description="Disordered" evidence="1">
    <location>
        <begin position="54"/>
        <end position="84"/>
    </location>
</feature>
<dbReference type="Gramene" id="Bo4g096650.1">
    <property type="protein sequence ID" value="Bo4g096650.1"/>
    <property type="gene ID" value="Bo4g096650"/>
</dbReference>
<reference evidence="2 3" key="1">
    <citation type="journal article" date="2014" name="Genome Biol.">
        <title>Transcriptome and methylome profiling reveals relics of genome dominance in the mesopolyploid Brassica oleracea.</title>
        <authorList>
            <person name="Parkin I.A."/>
            <person name="Koh C."/>
            <person name="Tang H."/>
            <person name="Robinson S.J."/>
            <person name="Kagale S."/>
            <person name="Clarke W.E."/>
            <person name="Town C.D."/>
            <person name="Nixon J."/>
            <person name="Krishnakumar V."/>
            <person name="Bidwell S.L."/>
            <person name="Denoeud F."/>
            <person name="Belcram H."/>
            <person name="Links M.G."/>
            <person name="Just J."/>
            <person name="Clarke C."/>
            <person name="Bender T."/>
            <person name="Huebert T."/>
            <person name="Mason A.S."/>
            <person name="Pires J.C."/>
            <person name="Barker G."/>
            <person name="Moore J."/>
            <person name="Walley P.G."/>
            <person name="Manoli S."/>
            <person name="Batley J."/>
            <person name="Edwards D."/>
            <person name="Nelson M.N."/>
            <person name="Wang X."/>
            <person name="Paterson A.H."/>
            <person name="King G."/>
            <person name="Bancroft I."/>
            <person name="Chalhoub B."/>
            <person name="Sharpe A.G."/>
        </authorList>
    </citation>
    <scope>NUCLEOTIDE SEQUENCE</scope>
    <source>
        <strain evidence="2 3">cv. TO1000</strain>
    </source>
</reference>
<name>A0A0D3BVY9_BRAOL</name>
<keyword evidence="3" id="KW-1185">Reference proteome</keyword>
<evidence type="ECO:0000313" key="2">
    <source>
        <dbReference type="EnsemblPlants" id="Bo4g096650.1"/>
    </source>
</evidence>
<organism evidence="2 3">
    <name type="scientific">Brassica oleracea var. oleracea</name>
    <dbReference type="NCBI Taxonomy" id="109376"/>
    <lineage>
        <taxon>Eukaryota</taxon>
        <taxon>Viridiplantae</taxon>
        <taxon>Streptophyta</taxon>
        <taxon>Embryophyta</taxon>
        <taxon>Tracheophyta</taxon>
        <taxon>Spermatophyta</taxon>
        <taxon>Magnoliopsida</taxon>
        <taxon>eudicotyledons</taxon>
        <taxon>Gunneridae</taxon>
        <taxon>Pentapetalae</taxon>
        <taxon>rosids</taxon>
        <taxon>malvids</taxon>
        <taxon>Brassicales</taxon>
        <taxon>Brassicaceae</taxon>
        <taxon>Brassiceae</taxon>
        <taxon>Brassica</taxon>
    </lineage>
</organism>
<dbReference type="HOGENOM" id="CLU_2530610_0_0_1"/>
<dbReference type="Proteomes" id="UP000032141">
    <property type="component" value="Chromosome C4"/>
</dbReference>
<dbReference type="EnsemblPlants" id="Bo4g096650.1">
    <property type="protein sequence ID" value="Bo4g096650.1"/>
    <property type="gene ID" value="Bo4g096650"/>
</dbReference>
<dbReference type="AlphaFoldDB" id="A0A0D3BVY9"/>
<accession>A0A0D3BVY9</accession>
<evidence type="ECO:0000256" key="1">
    <source>
        <dbReference type="SAM" id="MobiDB-lite"/>
    </source>
</evidence>
<protein>
    <submittedName>
        <fullName evidence="2">Uncharacterized protein</fullName>
    </submittedName>
</protein>
<dbReference type="STRING" id="109376.A0A0D3BVY9"/>
<evidence type="ECO:0000313" key="3">
    <source>
        <dbReference type="Proteomes" id="UP000032141"/>
    </source>
</evidence>
<reference evidence="2" key="2">
    <citation type="submission" date="2015-03" db="UniProtKB">
        <authorList>
            <consortium name="EnsemblPlants"/>
        </authorList>
    </citation>
    <scope>IDENTIFICATION</scope>
</reference>
<sequence length="84" mass="9842">MATKLLSLTCIRKERFTERYPVLRKHLNRSRGGGDFQGGFPGFRDDLLRMRTIHRERDQASPWNSRSRHRRPEQSGSNPVLPLP</sequence>